<organism evidence="2 3">
    <name type="scientific">Erysiphe neolycopersici</name>
    <dbReference type="NCBI Taxonomy" id="212602"/>
    <lineage>
        <taxon>Eukaryota</taxon>
        <taxon>Fungi</taxon>
        <taxon>Dikarya</taxon>
        <taxon>Ascomycota</taxon>
        <taxon>Pezizomycotina</taxon>
        <taxon>Leotiomycetes</taxon>
        <taxon>Erysiphales</taxon>
        <taxon>Erysiphaceae</taxon>
        <taxon>Erysiphe</taxon>
    </lineage>
</organism>
<dbReference type="InterPro" id="IPR003033">
    <property type="entry name" value="SCP2_sterol-bd_dom"/>
</dbReference>
<evidence type="ECO:0000313" key="2">
    <source>
        <dbReference type="EMBL" id="RKF64575.1"/>
    </source>
</evidence>
<sequence length="127" mass="13922">MSLKNDAFPSSVAFEEINNALKASDAERKDAIKKANAIFAFKLKNKSGEEQSWHIDLKKDGVVRKGLVKDPTVTLSLSDEDFGKLIAGKANAQKMFMTGSIRVSGDIMKANVMQTILKKAQVPKPKL</sequence>
<keyword evidence="3" id="KW-1185">Reference proteome</keyword>
<name>A0A420I4K4_9PEZI</name>
<dbReference type="PANTHER" id="PTHR10094">
    <property type="entry name" value="STEROL CARRIER PROTEIN 2 SCP-2 FAMILY PROTEIN"/>
    <property type="match status" value="1"/>
</dbReference>
<evidence type="ECO:0000313" key="3">
    <source>
        <dbReference type="Proteomes" id="UP000286134"/>
    </source>
</evidence>
<dbReference type="InterPro" id="IPR036527">
    <property type="entry name" value="SCP2_sterol-bd_dom_sf"/>
</dbReference>
<dbReference type="Pfam" id="PF02036">
    <property type="entry name" value="SCP2"/>
    <property type="match status" value="1"/>
</dbReference>
<dbReference type="Proteomes" id="UP000286134">
    <property type="component" value="Unassembled WGS sequence"/>
</dbReference>
<dbReference type="PANTHER" id="PTHR10094:SF25">
    <property type="entry name" value="SCP2 STEROL-BINDING DOMAIN-CONTAINING PROTEIN 1"/>
    <property type="match status" value="1"/>
</dbReference>
<comment type="caution">
    <text evidence="2">The sequence shown here is derived from an EMBL/GenBank/DDBJ whole genome shotgun (WGS) entry which is preliminary data.</text>
</comment>
<protein>
    <submittedName>
        <fullName evidence="2">Fatty acid-binding protein</fullName>
    </submittedName>
</protein>
<evidence type="ECO:0000259" key="1">
    <source>
        <dbReference type="Pfam" id="PF02036"/>
    </source>
</evidence>
<dbReference type="EMBL" id="MCFK01001800">
    <property type="protein sequence ID" value="RKF64575.1"/>
    <property type="molecule type" value="Genomic_DNA"/>
</dbReference>
<reference evidence="2 3" key="1">
    <citation type="journal article" date="2018" name="BMC Genomics">
        <title>Comparative genome analyses reveal sequence features reflecting distinct modes of host-adaptation between dicot and monocot powdery mildew.</title>
        <authorList>
            <person name="Wu Y."/>
            <person name="Ma X."/>
            <person name="Pan Z."/>
            <person name="Kale S.D."/>
            <person name="Song Y."/>
            <person name="King H."/>
            <person name="Zhang Q."/>
            <person name="Presley C."/>
            <person name="Deng X."/>
            <person name="Wei C.I."/>
            <person name="Xiao S."/>
        </authorList>
    </citation>
    <scope>NUCLEOTIDE SEQUENCE [LARGE SCALE GENOMIC DNA]</scope>
    <source>
        <strain evidence="2">UMSG2</strain>
    </source>
</reference>
<dbReference type="Gene3D" id="3.30.1050.10">
    <property type="entry name" value="SCP2 sterol-binding domain"/>
    <property type="match status" value="1"/>
</dbReference>
<dbReference type="OrthoDB" id="10265837at2759"/>
<proteinExistence type="predicted"/>
<dbReference type="SUPFAM" id="SSF55718">
    <property type="entry name" value="SCP-like"/>
    <property type="match status" value="1"/>
</dbReference>
<gene>
    <name evidence="2" type="ORF">OnM2_017022</name>
</gene>
<dbReference type="GO" id="GO:0005829">
    <property type="term" value="C:cytosol"/>
    <property type="evidence" value="ECO:0007669"/>
    <property type="project" value="TreeGrafter"/>
</dbReference>
<dbReference type="FunFam" id="3.30.1050.10:FF:000001">
    <property type="entry name" value="Putative Non-specific lipid-transfer protein"/>
    <property type="match status" value="1"/>
</dbReference>
<accession>A0A420I4K4</accession>
<dbReference type="AlphaFoldDB" id="A0A420I4K4"/>
<dbReference type="STRING" id="212602.A0A420I4K4"/>
<feature type="domain" description="SCP2" evidence="1">
    <location>
        <begin position="19"/>
        <end position="118"/>
    </location>
</feature>